<dbReference type="InterPro" id="IPR035595">
    <property type="entry name" value="UDP_glycos_trans_CS"/>
</dbReference>
<keyword evidence="5" id="KW-1185">Reference proteome</keyword>
<dbReference type="FunFam" id="3.40.50.2000:FF:000063">
    <property type="entry name" value="Glycosyltransferase"/>
    <property type="match status" value="1"/>
</dbReference>
<feature type="compositionally biased region" description="Polar residues" evidence="3">
    <location>
        <begin position="674"/>
        <end position="697"/>
    </location>
</feature>
<comment type="similarity">
    <text evidence="1">Belongs to the UDP-glycosyltransferase family.</text>
</comment>
<dbReference type="PANTHER" id="PTHR48047:SF182">
    <property type="entry name" value="GLYCOSYLTRANSFERASE"/>
    <property type="match status" value="1"/>
</dbReference>
<feature type="compositionally biased region" description="Polar residues" evidence="3">
    <location>
        <begin position="710"/>
        <end position="719"/>
    </location>
</feature>
<feature type="region of interest" description="Disordered" evidence="3">
    <location>
        <begin position="410"/>
        <end position="446"/>
    </location>
</feature>
<feature type="compositionally biased region" description="Basic and acidic residues" evidence="3">
    <location>
        <begin position="341"/>
        <end position="357"/>
    </location>
</feature>
<feature type="compositionally biased region" description="Pro residues" evidence="3">
    <location>
        <begin position="426"/>
        <end position="439"/>
    </location>
</feature>
<evidence type="ECO:0000256" key="1">
    <source>
        <dbReference type="ARBA" id="ARBA00009995"/>
    </source>
</evidence>
<evidence type="ECO:0000256" key="2">
    <source>
        <dbReference type="ARBA" id="ARBA00022679"/>
    </source>
</evidence>
<feature type="region of interest" description="Disordered" evidence="3">
    <location>
        <begin position="505"/>
        <end position="524"/>
    </location>
</feature>
<feature type="compositionally biased region" description="Polar residues" evidence="3">
    <location>
        <begin position="571"/>
        <end position="580"/>
    </location>
</feature>
<gene>
    <name evidence="4" type="ORF">FCM35_KLT07194</name>
</gene>
<dbReference type="EMBL" id="SWLB01000017">
    <property type="protein sequence ID" value="KAF3327076.1"/>
    <property type="molecule type" value="Genomic_DNA"/>
</dbReference>
<dbReference type="SUPFAM" id="SSF53756">
    <property type="entry name" value="UDP-Glycosyltransferase/glycogen phosphorylase"/>
    <property type="match status" value="1"/>
</dbReference>
<dbReference type="AlphaFoldDB" id="A0A833QS13"/>
<feature type="region of interest" description="Disordered" evidence="3">
    <location>
        <begin position="341"/>
        <end position="371"/>
    </location>
</feature>
<reference evidence="4" key="1">
    <citation type="submission" date="2020-01" db="EMBL/GenBank/DDBJ databases">
        <title>Genome sequence of Kobresia littledalei, the first chromosome-level genome in the family Cyperaceae.</title>
        <authorList>
            <person name="Qu G."/>
        </authorList>
    </citation>
    <scope>NUCLEOTIDE SEQUENCE</scope>
    <source>
        <strain evidence="4">C.B.Clarke</strain>
        <tissue evidence="4">Leaf</tissue>
    </source>
</reference>
<name>A0A833QS13_9POAL</name>
<feature type="compositionally biased region" description="Polar residues" evidence="3">
    <location>
        <begin position="733"/>
        <end position="751"/>
    </location>
</feature>
<dbReference type="GO" id="GO:0035251">
    <property type="term" value="F:UDP-glucosyltransferase activity"/>
    <property type="evidence" value="ECO:0007669"/>
    <property type="project" value="TreeGrafter"/>
</dbReference>
<dbReference type="Gene3D" id="3.40.50.2000">
    <property type="entry name" value="Glycogen Phosphorylase B"/>
    <property type="match status" value="2"/>
</dbReference>
<feature type="compositionally biased region" description="Basic residues" evidence="3">
    <location>
        <begin position="756"/>
        <end position="768"/>
    </location>
</feature>
<sequence>MCHPWTGDVARTFGVPRFSFVGFSAFSHICSLPILEVVTWPGTNYQQTNDWHMALLTHLFFCTRHIIISKNIYDKVTDENEPVPLPGFPHPLAISKNQSPLNFSVSGGKVRDMVREEEPKVRGVIVNTFQELESLYVESFEKAIQKKVWPLGPMGLYNRDMNKLNSRGDKTSIDIERCIHWLNGMQDKSVLYVSFGSLARSMPLQLIEIGLGLEASKKPFIWVIKAGDKISEFEQWMLAEKFEERIAGRGLIIRGWAPQMAILSHNAIGGFMTHCGWNSVIEGISSGVPMITWPHFAEQFLNEILVVDILKIGVRIGVMSSITWGSEKSDEGILWMSRFSAGEREREREREEKREDIVGEMVTTQPDEGQAAWQVVRRRHRFPQNWRSPLANEPGVRGFQQVSDRPTYADMARRPAPASDQHRPTAPLPTRPPTPPTPPEQEHPSQRVSWWVAAAVDDLLHIPQEAVMHAGGLIYDIYITPMKWRRVRLYSEADLPLVPRIYTAPLPPVGSPTPSPPDSEEGDHMDEDLELVPLTRRMIREICKGQDPLSLPPEVRHLTQSQGRQGGAEGNIQQAATQGPHSPIAAQAVQTQATANPGPPKPNRATGVSTPSPPTGEAGHCTRGSHSLQQARSERAATANPAPLRLLVRQPQEGTATSAPLIGWKPKKQPPSLFLTTGASPFPSTAGNVSTGGSQDITPEGNVLRPPLPSFTNLTQQRQPGEESHAQTEEALNESNNGYANSDGSTGSDPFTTLARMRRAVRIKRKAKAQISLSGPSRKIHKGGARNFKPSRQGGPISTSAVQGQTSTAAQRPNSLQQGGRRDFTLSANSQHRTSNSQNRTSNSQQDMACDLNPEGFYAISVNYNTCVDIANLVGVSTGDVIVTVEEDNFDRARQQPEMNQPLNTHVHFDDDDEADESAED</sequence>
<organism evidence="4 5">
    <name type="scientific">Carex littledalei</name>
    <dbReference type="NCBI Taxonomy" id="544730"/>
    <lineage>
        <taxon>Eukaryota</taxon>
        <taxon>Viridiplantae</taxon>
        <taxon>Streptophyta</taxon>
        <taxon>Embryophyta</taxon>
        <taxon>Tracheophyta</taxon>
        <taxon>Spermatophyta</taxon>
        <taxon>Magnoliopsida</taxon>
        <taxon>Liliopsida</taxon>
        <taxon>Poales</taxon>
        <taxon>Cyperaceae</taxon>
        <taxon>Cyperoideae</taxon>
        <taxon>Cariceae</taxon>
        <taxon>Carex</taxon>
        <taxon>Carex subgen. Euthyceras</taxon>
    </lineage>
</organism>
<evidence type="ECO:0000313" key="4">
    <source>
        <dbReference type="EMBL" id="KAF3327076.1"/>
    </source>
</evidence>
<evidence type="ECO:0000256" key="3">
    <source>
        <dbReference type="SAM" id="MobiDB-lite"/>
    </source>
</evidence>
<dbReference type="PANTHER" id="PTHR48047">
    <property type="entry name" value="GLYCOSYLTRANSFERASE"/>
    <property type="match status" value="1"/>
</dbReference>
<feature type="compositionally biased region" description="Low complexity" evidence="3">
    <location>
        <begin position="833"/>
        <end position="846"/>
    </location>
</feature>
<proteinExistence type="inferred from homology"/>
<protein>
    <submittedName>
        <fullName evidence="4">UDP-glycosyltransferase 73D1</fullName>
    </submittedName>
</protein>
<feature type="compositionally biased region" description="Polar residues" evidence="3">
    <location>
        <begin position="796"/>
        <end position="818"/>
    </location>
</feature>
<feature type="region of interest" description="Disordered" evidence="3">
    <location>
        <begin position="545"/>
        <end position="848"/>
    </location>
</feature>
<keyword evidence="2 4" id="KW-0808">Transferase</keyword>
<accession>A0A833QS13</accession>
<feature type="compositionally biased region" description="Low complexity" evidence="3">
    <location>
        <begin position="585"/>
        <end position="595"/>
    </location>
</feature>
<comment type="caution">
    <text evidence="4">The sequence shown here is derived from an EMBL/GenBank/DDBJ whole genome shotgun (WGS) entry which is preliminary data.</text>
</comment>
<dbReference type="InterPro" id="IPR002213">
    <property type="entry name" value="UDP_glucos_trans"/>
</dbReference>
<feature type="compositionally biased region" description="Pro residues" evidence="3">
    <location>
        <begin position="505"/>
        <end position="517"/>
    </location>
</feature>
<dbReference type="Proteomes" id="UP000623129">
    <property type="component" value="Unassembled WGS sequence"/>
</dbReference>
<dbReference type="PROSITE" id="PS00375">
    <property type="entry name" value="UDPGT"/>
    <property type="match status" value="1"/>
</dbReference>
<dbReference type="CDD" id="cd03784">
    <property type="entry name" value="GT1_Gtf-like"/>
    <property type="match status" value="1"/>
</dbReference>
<dbReference type="Pfam" id="PF00201">
    <property type="entry name" value="UDPGT"/>
    <property type="match status" value="1"/>
</dbReference>
<evidence type="ECO:0000313" key="5">
    <source>
        <dbReference type="Proteomes" id="UP000623129"/>
    </source>
</evidence>
<dbReference type="OrthoDB" id="5835829at2759"/>